<accession>A0A9Q1G6P6</accession>
<organism evidence="1 2">
    <name type="scientific">Synaphobranchus kaupii</name>
    <name type="common">Kaup's arrowtooth eel</name>
    <dbReference type="NCBI Taxonomy" id="118154"/>
    <lineage>
        <taxon>Eukaryota</taxon>
        <taxon>Metazoa</taxon>
        <taxon>Chordata</taxon>
        <taxon>Craniata</taxon>
        <taxon>Vertebrata</taxon>
        <taxon>Euteleostomi</taxon>
        <taxon>Actinopterygii</taxon>
        <taxon>Neopterygii</taxon>
        <taxon>Teleostei</taxon>
        <taxon>Anguilliformes</taxon>
        <taxon>Synaphobranchidae</taxon>
        <taxon>Synaphobranchus</taxon>
    </lineage>
</organism>
<dbReference type="EMBL" id="JAINUF010000002">
    <property type="protein sequence ID" value="KAJ8375927.1"/>
    <property type="molecule type" value="Genomic_DNA"/>
</dbReference>
<evidence type="ECO:0000313" key="1">
    <source>
        <dbReference type="EMBL" id="KAJ8375927.1"/>
    </source>
</evidence>
<proteinExistence type="predicted"/>
<gene>
    <name evidence="1" type="ORF">SKAU_G00065070</name>
</gene>
<name>A0A9Q1G6P6_SYNKA</name>
<sequence>MKIVGGVKYLARQGLAFRGVDKESGNFSQLLKYKAEGDAELTTWLKVLSQYESVLTALEEMASCSSSDTSTKANGLHGTFLKGNTVLSLVVAEDLMGDLECLNTSLQLRKQTVSGMLEAVDHVKTSMQDKRTEEHIDVLFAKATAMATKLDLQPIQMPHIRKPTKHYTGQAAAHIHPDAQSLYRAQFYNAWDTVNTQFIERFDQAGFHKLQQLENMLLRGDMDKVVDEYPELNSRLLQVQLAMFGANNTYQMSSDVASIIRIIVRGERSLQSGGSFNKASAGRRCLLSRG</sequence>
<dbReference type="OrthoDB" id="6617140at2759"/>
<keyword evidence="2" id="KW-1185">Reference proteome</keyword>
<protein>
    <submittedName>
        <fullName evidence="1">Uncharacterized protein</fullName>
    </submittedName>
</protein>
<evidence type="ECO:0000313" key="2">
    <source>
        <dbReference type="Proteomes" id="UP001152622"/>
    </source>
</evidence>
<comment type="caution">
    <text evidence="1">The sequence shown here is derived from an EMBL/GenBank/DDBJ whole genome shotgun (WGS) entry which is preliminary data.</text>
</comment>
<dbReference type="AlphaFoldDB" id="A0A9Q1G6P6"/>
<dbReference type="Proteomes" id="UP001152622">
    <property type="component" value="Chromosome 2"/>
</dbReference>
<reference evidence="1" key="1">
    <citation type="journal article" date="2023" name="Science">
        <title>Genome structures resolve the early diversification of teleost fishes.</title>
        <authorList>
            <person name="Parey E."/>
            <person name="Louis A."/>
            <person name="Montfort J."/>
            <person name="Bouchez O."/>
            <person name="Roques C."/>
            <person name="Iampietro C."/>
            <person name="Lluch J."/>
            <person name="Castinel A."/>
            <person name="Donnadieu C."/>
            <person name="Desvignes T."/>
            <person name="Floi Bucao C."/>
            <person name="Jouanno E."/>
            <person name="Wen M."/>
            <person name="Mejri S."/>
            <person name="Dirks R."/>
            <person name="Jansen H."/>
            <person name="Henkel C."/>
            <person name="Chen W.J."/>
            <person name="Zahm M."/>
            <person name="Cabau C."/>
            <person name="Klopp C."/>
            <person name="Thompson A.W."/>
            <person name="Robinson-Rechavi M."/>
            <person name="Braasch I."/>
            <person name="Lecointre G."/>
            <person name="Bobe J."/>
            <person name="Postlethwait J.H."/>
            <person name="Berthelot C."/>
            <person name="Roest Crollius H."/>
            <person name="Guiguen Y."/>
        </authorList>
    </citation>
    <scope>NUCLEOTIDE SEQUENCE</scope>
    <source>
        <strain evidence="1">WJC10195</strain>
    </source>
</reference>